<evidence type="ECO:0000256" key="2">
    <source>
        <dbReference type="ARBA" id="ARBA00035104"/>
    </source>
</evidence>
<dbReference type="SUPFAM" id="SSF54995">
    <property type="entry name" value="Ribosomal protein S6"/>
    <property type="match status" value="1"/>
</dbReference>
<gene>
    <name evidence="4" type="primary">rpsF</name>
    <name evidence="5" type="ORF">GA0061074_1106</name>
</gene>
<keyword evidence="4" id="KW-0687">Ribonucleoprotein</keyword>
<dbReference type="CDD" id="cd00473">
    <property type="entry name" value="bS6"/>
    <property type="match status" value="1"/>
</dbReference>
<dbReference type="PANTHER" id="PTHR21011:SF1">
    <property type="entry name" value="SMALL RIBOSOMAL SUBUNIT PROTEIN BS6M"/>
    <property type="match status" value="1"/>
</dbReference>
<reference evidence="6" key="1">
    <citation type="submission" date="2016-08" db="EMBL/GenBank/DDBJ databases">
        <authorList>
            <person name="Varghese N."/>
            <person name="Submissions Spin"/>
        </authorList>
    </citation>
    <scope>NUCLEOTIDE SEQUENCE [LARGE SCALE GENOMIC DNA]</scope>
    <source>
        <strain evidence="6">R-53094</strain>
    </source>
</reference>
<dbReference type="AlphaFoldDB" id="A0A1C4BBH1"/>
<dbReference type="RefSeq" id="WP_092463158.1">
    <property type="nucleotide sequence ID" value="NZ_BJEE01000003.1"/>
</dbReference>
<keyword evidence="6" id="KW-1185">Reference proteome</keyword>
<evidence type="ECO:0000313" key="5">
    <source>
        <dbReference type="EMBL" id="SCC04170.1"/>
    </source>
</evidence>
<dbReference type="GO" id="GO:0005840">
    <property type="term" value="C:ribosome"/>
    <property type="evidence" value="ECO:0007669"/>
    <property type="project" value="UniProtKB-KW"/>
</dbReference>
<dbReference type="PANTHER" id="PTHR21011">
    <property type="entry name" value="MITOCHONDRIAL 28S RIBOSOMAL PROTEIN S6"/>
    <property type="match status" value="1"/>
</dbReference>
<dbReference type="InterPro" id="IPR020814">
    <property type="entry name" value="Ribosomal_S6_plastid/chlpt"/>
</dbReference>
<evidence type="ECO:0000256" key="4">
    <source>
        <dbReference type="HAMAP-Rule" id="MF_00360"/>
    </source>
</evidence>
<dbReference type="Pfam" id="PF01250">
    <property type="entry name" value="Ribosomal_S6"/>
    <property type="match status" value="1"/>
</dbReference>
<organism evidence="5 6">
    <name type="scientific">Weissella bombi</name>
    <dbReference type="NCBI Taxonomy" id="1505725"/>
    <lineage>
        <taxon>Bacteria</taxon>
        <taxon>Bacillati</taxon>
        <taxon>Bacillota</taxon>
        <taxon>Bacilli</taxon>
        <taxon>Lactobacillales</taxon>
        <taxon>Lactobacillaceae</taxon>
        <taxon>Weissella</taxon>
    </lineage>
</organism>
<sequence length="99" mass="11404">MAYELTYIIRPDMNADDKKALVERFDKILSDNGATVVESKDWSSRRFTYEIAGYREGLYHIVNFTADDDAAINEFDRLAKISADILRHMIVKRELASAK</sequence>
<dbReference type="InterPro" id="IPR035980">
    <property type="entry name" value="Ribosomal_bS6_sf"/>
</dbReference>
<dbReference type="GO" id="GO:0006412">
    <property type="term" value="P:translation"/>
    <property type="evidence" value="ECO:0007669"/>
    <property type="project" value="UniProtKB-UniRule"/>
</dbReference>
<dbReference type="HAMAP" id="MF_00360">
    <property type="entry name" value="Ribosomal_bS6"/>
    <property type="match status" value="1"/>
</dbReference>
<comment type="function">
    <text evidence="2 4">Binds together with bS18 to 16S ribosomal RNA.</text>
</comment>
<dbReference type="GO" id="GO:1990904">
    <property type="term" value="C:ribonucleoprotein complex"/>
    <property type="evidence" value="ECO:0007669"/>
    <property type="project" value="UniProtKB-KW"/>
</dbReference>
<dbReference type="Proteomes" id="UP000199268">
    <property type="component" value="Unassembled WGS sequence"/>
</dbReference>
<dbReference type="NCBIfam" id="TIGR00166">
    <property type="entry name" value="S6"/>
    <property type="match status" value="1"/>
</dbReference>
<dbReference type="InterPro" id="IPR000529">
    <property type="entry name" value="Ribosomal_bS6"/>
</dbReference>
<dbReference type="GO" id="GO:0005737">
    <property type="term" value="C:cytoplasm"/>
    <property type="evidence" value="ECO:0007669"/>
    <property type="project" value="UniProtKB-ARBA"/>
</dbReference>
<keyword evidence="4 5" id="KW-0689">Ribosomal protein</keyword>
<dbReference type="GO" id="GO:0070181">
    <property type="term" value="F:small ribosomal subunit rRNA binding"/>
    <property type="evidence" value="ECO:0007669"/>
    <property type="project" value="TreeGrafter"/>
</dbReference>
<dbReference type="OrthoDB" id="9812702at2"/>
<keyword evidence="4" id="KW-0699">rRNA-binding</keyword>
<comment type="similarity">
    <text evidence="1 4">Belongs to the bacterial ribosomal protein bS6 family.</text>
</comment>
<dbReference type="GO" id="GO:0003735">
    <property type="term" value="F:structural constituent of ribosome"/>
    <property type="evidence" value="ECO:0007669"/>
    <property type="project" value="InterPro"/>
</dbReference>
<dbReference type="InterPro" id="IPR014717">
    <property type="entry name" value="Transl_elong_EF1B/ribsomal_bS6"/>
</dbReference>
<dbReference type="STRING" id="1505725.GA0061074_1106"/>
<evidence type="ECO:0000313" key="6">
    <source>
        <dbReference type="Proteomes" id="UP000199268"/>
    </source>
</evidence>
<protein>
    <recommendedName>
        <fullName evidence="3 4">Small ribosomal subunit protein bS6</fullName>
    </recommendedName>
</protein>
<dbReference type="Gene3D" id="3.30.70.60">
    <property type="match status" value="1"/>
</dbReference>
<keyword evidence="4" id="KW-0694">RNA-binding</keyword>
<dbReference type="EMBL" id="FMAO01000010">
    <property type="protein sequence ID" value="SCC04170.1"/>
    <property type="molecule type" value="Genomic_DNA"/>
</dbReference>
<evidence type="ECO:0000256" key="3">
    <source>
        <dbReference type="ARBA" id="ARBA00035294"/>
    </source>
</evidence>
<proteinExistence type="inferred from homology"/>
<name>A0A1C4BBH1_9LACO</name>
<evidence type="ECO:0000256" key="1">
    <source>
        <dbReference type="ARBA" id="ARBA00009512"/>
    </source>
</evidence>
<accession>A0A1C4BBH1</accession>